<comment type="similarity">
    <text evidence="2 7">Belongs to the purine-cytosine permease (2.A.39) family.</text>
</comment>
<keyword evidence="3 7" id="KW-0813">Transport</keyword>
<evidence type="ECO:0000256" key="4">
    <source>
        <dbReference type="ARBA" id="ARBA00022692"/>
    </source>
</evidence>
<feature type="transmembrane region" description="Helical" evidence="9">
    <location>
        <begin position="96"/>
        <end position="119"/>
    </location>
</feature>
<evidence type="ECO:0000256" key="2">
    <source>
        <dbReference type="ARBA" id="ARBA00008974"/>
    </source>
</evidence>
<feature type="transmembrane region" description="Helical" evidence="9">
    <location>
        <begin position="493"/>
        <end position="513"/>
    </location>
</feature>
<reference evidence="10 11" key="1">
    <citation type="journal article" date="2015" name="Front. Microbiol.">
        <title>Genome sequence of the plant growth promoting endophytic yeast Rhodotorula graminis WP1.</title>
        <authorList>
            <person name="Firrincieli A."/>
            <person name="Otillar R."/>
            <person name="Salamov A."/>
            <person name="Schmutz J."/>
            <person name="Khan Z."/>
            <person name="Redman R.S."/>
            <person name="Fleck N.D."/>
            <person name="Lindquist E."/>
            <person name="Grigoriev I.V."/>
            <person name="Doty S.L."/>
        </authorList>
    </citation>
    <scope>NUCLEOTIDE SEQUENCE [LARGE SCALE GENOMIC DNA]</scope>
    <source>
        <strain evidence="10 11">WP1</strain>
    </source>
</reference>
<gene>
    <name evidence="10" type="ORF">RHOBADRAFT_47129</name>
</gene>
<dbReference type="GO" id="GO:0005886">
    <property type="term" value="C:plasma membrane"/>
    <property type="evidence" value="ECO:0007669"/>
    <property type="project" value="TreeGrafter"/>
</dbReference>
<evidence type="ECO:0000256" key="7">
    <source>
        <dbReference type="PIRNR" id="PIRNR002744"/>
    </source>
</evidence>
<evidence type="ECO:0000256" key="8">
    <source>
        <dbReference type="SAM" id="MobiDB-lite"/>
    </source>
</evidence>
<dbReference type="GeneID" id="28975381"/>
<feature type="transmembrane region" description="Helical" evidence="9">
    <location>
        <begin position="383"/>
        <end position="400"/>
    </location>
</feature>
<dbReference type="AlphaFoldDB" id="A0A0P9ESK3"/>
<feature type="transmembrane region" description="Helical" evidence="9">
    <location>
        <begin position="287"/>
        <end position="314"/>
    </location>
</feature>
<proteinExistence type="inferred from homology"/>
<feature type="transmembrane region" description="Helical" evidence="9">
    <location>
        <begin position="459"/>
        <end position="481"/>
    </location>
</feature>
<dbReference type="Proteomes" id="UP000053890">
    <property type="component" value="Unassembled WGS sequence"/>
</dbReference>
<keyword evidence="6 7" id="KW-0472">Membrane</keyword>
<evidence type="ECO:0000313" key="11">
    <source>
        <dbReference type="Proteomes" id="UP000053890"/>
    </source>
</evidence>
<dbReference type="PIRSF" id="PIRSF002744">
    <property type="entry name" value="Pur-cyt_permease"/>
    <property type="match status" value="1"/>
</dbReference>
<dbReference type="GO" id="GO:0000329">
    <property type="term" value="C:fungal-type vacuole membrane"/>
    <property type="evidence" value="ECO:0007669"/>
    <property type="project" value="TreeGrafter"/>
</dbReference>
<organism evidence="10 11">
    <name type="scientific">Rhodotorula graminis (strain WP1)</name>
    <dbReference type="NCBI Taxonomy" id="578459"/>
    <lineage>
        <taxon>Eukaryota</taxon>
        <taxon>Fungi</taxon>
        <taxon>Dikarya</taxon>
        <taxon>Basidiomycota</taxon>
        <taxon>Pucciniomycotina</taxon>
        <taxon>Microbotryomycetes</taxon>
        <taxon>Sporidiobolales</taxon>
        <taxon>Sporidiobolaceae</taxon>
        <taxon>Rhodotorula</taxon>
    </lineage>
</organism>
<evidence type="ECO:0000256" key="6">
    <source>
        <dbReference type="ARBA" id="ARBA00023136"/>
    </source>
</evidence>
<dbReference type="GO" id="GO:0022857">
    <property type="term" value="F:transmembrane transporter activity"/>
    <property type="evidence" value="ECO:0007669"/>
    <property type="project" value="InterPro"/>
</dbReference>
<dbReference type="InterPro" id="IPR026030">
    <property type="entry name" value="Pur-cyt_permease_Fcy2/21/22"/>
</dbReference>
<dbReference type="InterPro" id="IPR001248">
    <property type="entry name" value="Pur-cyt_permease"/>
</dbReference>
<evidence type="ECO:0000313" key="10">
    <source>
        <dbReference type="EMBL" id="KPV72283.1"/>
    </source>
</evidence>
<keyword evidence="4 9" id="KW-0812">Transmembrane</keyword>
<dbReference type="Pfam" id="PF02133">
    <property type="entry name" value="Transp_cyt_pur"/>
    <property type="match status" value="1"/>
</dbReference>
<dbReference type="PANTHER" id="PTHR31806">
    <property type="entry name" value="PURINE-CYTOSINE PERMEASE FCY2-RELATED"/>
    <property type="match status" value="1"/>
</dbReference>
<dbReference type="OMA" id="CFVNLPG"/>
<name>A0A0P9ESK3_RHOGW</name>
<keyword evidence="11" id="KW-1185">Reference proteome</keyword>
<feature type="region of interest" description="Disordered" evidence="8">
    <location>
        <begin position="1"/>
        <end position="50"/>
    </location>
</feature>
<dbReference type="EMBL" id="KQ474088">
    <property type="protein sequence ID" value="KPV72283.1"/>
    <property type="molecule type" value="Genomic_DNA"/>
</dbReference>
<dbReference type="RefSeq" id="XP_018268332.1">
    <property type="nucleotide sequence ID" value="XM_018414933.1"/>
</dbReference>
<dbReference type="OrthoDB" id="2116389at2759"/>
<evidence type="ECO:0000256" key="5">
    <source>
        <dbReference type="ARBA" id="ARBA00022989"/>
    </source>
</evidence>
<feature type="transmembrane region" description="Helical" evidence="9">
    <location>
        <begin position="125"/>
        <end position="146"/>
    </location>
</feature>
<dbReference type="Gene3D" id="1.10.4160.10">
    <property type="entry name" value="Hydantoin permease"/>
    <property type="match status" value="1"/>
</dbReference>
<accession>A0A0P9ESK3</accession>
<feature type="transmembrane region" description="Helical" evidence="9">
    <location>
        <begin position="200"/>
        <end position="230"/>
    </location>
</feature>
<feature type="transmembrane region" description="Helical" evidence="9">
    <location>
        <begin position="412"/>
        <end position="433"/>
    </location>
</feature>
<evidence type="ECO:0008006" key="12">
    <source>
        <dbReference type="Google" id="ProtNLM"/>
    </source>
</evidence>
<feature type="transmembrane region" description="Helical" evidence="9">
    <location>
        <begin position="251"/>
        <end position="272"/>
    </location>
</feature>
<evidence type="ECO:0000256" key="1">
    <source>
        <dbReference type="ARBA" id="ARBA00004141"/>
    </source>
</evidence>
<comment type="subcellular location">
    <subcellularLocation>
        <location evidence="1">Membrane</location>
        <topology evidence="1">Multi-pass membrane protein</topology>
    </subcellularLocation>
</comment>
<keyword evidence="5 9" id="KW-1133">Transmembrane helix</keyword>
<evidence type="ECO:0000256" key="9">
    <source>
        <dbReference type="SAM" id="Phobius"/>
    </source>
</evidence>
<evidence type="ECO:0000256" key="3">
    <source>
        <dbReference type="ARBA" id="ARBA00022448"/>
    </source>
</evidence>
<dbReference type="STRING" id="578459.A0A0P9ESK3"/>
<sequence length="523" mass="56122">MSTSTSHPAPARTPSELSTAGDEEKALESVKGSDAQGVAAAGSHEHEIVSETEGPFVKLSRHLKTLGVETRSLERVPEDQRDELPFWRLALRQITFWFSVNLSFSCLATGYLGSLYYTLDFKTSLAVIYLGVALGCAVSATMATLGPKTGLRTMAIARFAGGFPGTAFMSVVNAVVQICYSISTAIVGGQALRAINGCSLVVGIVVLTVVVLVLWAWIGSFIIYCIVLGLGSRGDYDVDRLTPTMDEGRELTGDVLSFLGIMFSVGSGWTSIAADYNITVPASTPSWIIWCSTWLGMYLPIVFTCTVSATFMALSKSDYVTAFEEDSLGGVVGHILIENVGGFGKFLMVLLAFSTVSAQIPNCYSGALCIQAIHPILLRVPRILFVVLFTAIYLACALAGREHLSEIVSNFAAILAYYTAFLASIVFVEVLWFRRKNGPLGGKTNWDDVADFSKLPPGIACCASIACTIPVVVMGMAATWYVGPIALAIAKPYGGDLGFELSAGVSLVTYPLFRYAEIRYFGR</sequence>
<protein>
    <recommendedName>
        <fullName evidence="12">Purine-cytosine permease</fullName>
    </recommendedName>
</protein>
<feature type="transmembrane region" description="Helical" evidence="9">
    <location>
        <begin position="167"/>
        <end position="188"/>
    </location>
</feature>
<dbReference type="PANTHER" id="PTHR31806:SF17">
    <property type="entry name" value="VITAMIN B6 TRANSPORTER TPN1"/>
    <property type="match status" value="1"/>
</dbReference>